<evidence type="ECO:0000313" key="2">
    <source>
        <dbReference type="EMBL" id="TCU88928.1"/>
    </source>
</evidence>
<sequence>MISSLLALVRAAAAASLLVTLCACGGGGVDGTAPAATPSSPLAVPVPPAATGDTTVQAAYQPGVRELVSANGGPKLLQSDASGGLVFSAAPGAQVGQVLIVAGRAYRVTAVDASGTQLATRAPELGEVFSSLRIKASVQDASAVPAAAGWARPLASGGASTSFAYDLGAIGPVGLSYKGQLAMKLDLDLDFSAAGGFKTFSLAGDLTLTQTLLLQLQTAASNGSASAGVELTRFSYVIPQTLGLARVDVPVIIQAQASGDAKLSMRVIDGPTHAHVSLRYDPTTGQLQSDGGVDASAGSEAPAATAQSAVSTTSLGLTLKLGPDLQLKLLDTVLPFSASVRANLGVSAQVVSNGQSNCVGWSATLGLEASAKLKRGGGGSGTGDLQATLASSPWPLGSGGDLAACQVPTPKPTPTPTPVPPPTPAPVVDGLALLPMPAGAELLTDYQLVLATDAFTPDVKNVFNESSLCWQQPFYGLQAELLETVAVCAHTLQPQIRRADASVVNPEASDDWVIRFGSPGMPSCAADLVDPLLGVTQGGVVRTHEQGSFVGALTYFIGPTAVHTNRLSLVCQLQVTERTTGKSYVLRSPVWTSPTGKVAVSGVTWTWVGD</sequence>
<dbReference type="Proteomes" id="UP000295110">
    <property type="component" value="Unassembled WGS sequence"/>
</dbReference>
<comment type="caution">
    <text evidence="2">The sequence shown here is derived from an EMBL/GenBank/DDBJ whole genome shotgun (WGS) entry which is preliminary data.</text>
</comment>
<evidence type="ECO:0000313" key="3">
    <source>
        <dbReference type="Proteomes" id="UP000295110"/>
    </source>
</evidence>
<evidence type="ECO:0000256" key="1">
    <source>
        <dbReference type="SAM" id="SignalP"/>
    </source>
</evidence>
<reference evidence="2 3" key="1">
    <citation type="submission" date="2019-03" db="EMBL/GenBank/DDBJ databases">
        <title>Genomic Encyclopedia of Type Strains, Phase IV (KMG-IV): sequencing the most valuable type-strain genomes for metagenomic binning, comparative biology and taxonomic classification.</title>
        <authorList>
            <person name="Goeker M."/>
        </authorList>
    </citation>
    <scope>NUCLEOTIDE SEQUENCE [LARGE SCALE GENOMIC DNA]</scope>
    <source>
        <strain evidence="2 3">DSM 654</strain>
    </source>
</reference>
<keyword evidence="3" id="KW-1185">Reference proteome</keyword>
<organism evidence="2 3">
    <name type="scientific">Roseateles saccharophilus</name>
    <name type="common">Pseudomonas saccharophila</name>
    <dbReference type="NCBI Taxonomy" id="304"/>
    <lineage>
        <taxon>Bacteria</taxon>
        <taxon>Pseudomonadati</taxon>
        <taxon>Pseudomonadota</taxon>
        <taxon>Betaproteobacteria</taxon>
        <taxon>Burkholderiales</taxon>
        <taxon>Sphaerotilaceae</taxon>
        <taxon>Roseateles</taxon>
    </lineage>
</organism>
<keyword evidence="1" id="KW-0732">Signal</keyword>
<proteinExistence type="predicted"/>
<name>A0A4R3UHN0_ROSSA</name>
<accession>A0A4R3UHN0</accession>
<feature type="chain" id="PRO_5020368946" evidence="1">
    <location>
        <begin position="26"/>
        <end position="610"/>
    </location>
</feature>
<dbReference type="EMBL" id="SMBU01000037">
    <property type="protein sequence ID" value="TCU88928.1"/>
    <property type="molecule type" value="Genomic_DNA"/>
</dbReference>
<protein>
    <submittedName>
        <fullName evidence="2">Uncharacterized protein</fullName>
    </submittedName>
</protein>
<dbReference type="AlphaFoldDB" id="A0A4R3UHN0"/>
<dbReference type="RefSeq" id="WP_132575770.1">
    <property type="nucleotide sequence ID" value="NZ_CBCSGL010000042.1"/>
</dbReference>
<feature type="signal peptide" evidence="1">
    <location>
        <begin position="1"/>
        <end position="25"/>
    </location>
</feature>
<gene>
    <name evidence="2" type="ORF">EV671_103710</name>
</gene>